<protein>
    <recommendedName>
        <fullName evidence="4">PX domain-containing protein</fullName>
    </recommendedName>
</protein>
<gene>
    <name evidence="5" type="ORF">NP493_554g01101</name>
</gene>
<dbReference type="PANTHER" id="PTHR46596">
    <property type="entry name" value="SORTING NEXIN-4"/>
    <property type="match status" value="1"/>
</dbReference>
<dbReference type="CDD" id="cd07622">
    <property type="entry name" value="BAR_SNX4"/>
    <property type="match status" value="1"/>
</dbReference>
<feature type="coiled-coil region" evidence="2">
    <location>
        <begin position="355"/>
        <end position="382"/>
    </location>
</feature>
<dbReference type="Pfam" id="PF00787">
    <property type="entry name" value="PX"/>
    <property type="match status" value="1"/>
</dbReference>
<comment type="caution">
    <text evidence="5">The sequence shown here is derived from an EMBL/GenBank/DDBJ whole genome shotgun (WGS) entry which is preliminary data.</text>
</comment>
<evidence type="ECO:0000256" key="2">
    <source>
        <dbReference type="SAM" id="Coils"/>
    </source>
</evidence>
<keyword evidence="6" id="KW-1185">Reference proteome</keyword>
<dbReference type="PROSITE" id="PS50195">
    <property type="entry name" value="PX"/>
    <property type="match status" value="1"/>
</dbReference>
<dbReference type="AlphaFoldDB" id="A0AAD9KVN6"/>
<dbReference type="PANTHER" id="PTHR46596:SF1">
    <property type="entry name" value="SORTING NEXIN-4"/>
    <property type="match status" value="1"/>
</dbReference>
<dbReference type="InterPro" id="IPR001683">
    <property type="entry name" value="PX_dom"/>
</dbReference>
<accession>A0AAD9KVN6</accession>
<evidence type="ECO:0000313" key="6">
    <source>
        <dbReference type="Proteomes" id="UP001209878"/>
    </source>
</evidence>
<dbReference type="InterPro" id="IPR027267">
    <property type="entry name" value="AH/BAR_dom_sf"/>
</dbReference>
<reference evidence="5" key="1">
    <citation type="journal article" date="2023" name="Mol. Biol. Evol.">
        <title>Third-Generation Sequencing Reveals the Adaptive Role of the Epigenome in Three Deep-Sea Polychaetes.</title>
        <authorList>
            <person name="Perez M."/>
            <person name="Aroh O."/>
            <person name="Sun Y."/>
            <person name="Lan Y."/>
            <person name="Juniper S.K."/>
            <person name="Young C.R."/>
            <person name="Angers B."/>
            <person name="Qian P.Y."/>
        </authorList>
    </citation>
    <scope>NUCLEOTIDE SEQUENCE</scope>
    <source>
        <strain evidence="5">R07B-5</strain>
    </source>
</reference>
<comment type="similarity">
    <text evidence="1">Belongs to the sorting nexin family.</text>
</comment>
<dbReference type="GO" id="GO:0005886">
    <property type="term" value="C:plasma membrane"/>
    <property type="evidence" value="ECO:0007669"/>
    <property type="project" value="TreeGrafter"/>
</dbReference>
<feature type="domain" description="PX" evidence="4">
    <location>
        <begin position="40"/>
        <end position="168"/>
    </location>
</feature>
<dbReference type="InterPro" id="IPR034783">
    <property type="entry name" value="SNX4"/>
</dbReference>
<proteinExistence type="inferred from homology"/>
<dbReference type="GO" id="GO:0015031">
    <property type="term" value="P:protein transport"/>
    <property type="evidence" value="ECO:0007669"/>
    <property type="project" value="InterPro"/>
</dbReference>
<dbReference type="GO" id="GO:0031901">
    <property type="term" value="C:early endosome membrane"/>
    <property type="evidence" value="ECO:0007669"/>
    <property type="project" value="TreeGrafter"/>
</dbReference>
<organism evidence="5 6">
    <name type="scientific">Ridgeia piscesae</name>
    <name type="common">Tubeworm</name>
    <dbReference type="NCBI Taxonomy" id="27915"/>
    <lineage>
        <taxon>Eukaryota</taxon>
        <taxon>Metazoa</taxon>
        <taxon>Spiralia</taxon>
        <taxon>Lophotrochozoa</taxon>
        <taxon>Annelida</taxon>
        <taxon>Polychaeta</taxon>
        <taxon>Sedentaria</taxon>
        <taxon>Canalipalpata</taxon>
        <taxon>Sabellida</taxon>
        <taxon>Siboglinidae</taxon>
        <taxon>Ridgeia</taxon>
    </lineage>
</organism>
<feature type="compositionally biased region" description="Polar residues" evidence="3">
    <location>
        <begin position="12"/>
        <end position="24"/>
    </location>
</feature>
<evidence type="ECO:0000256" key="1">
    <source>
        <dbReference type="ARBA" id="ARBA00010883"/>
    </source>
</evidence>
<evidence type="ECO:0000313" key="5">
    <source>
        <dbReference type="EMBL" id="KAK2178205.1"/>
    </source>
</evidence>
<dbReference type="SUPFAM" id="SSF64268">
    <property type="entry name" value="PX domain"/>
    <property type="match status" value="1"/>
</dbReference>
<dbReference type="InterPro" id="IPR037430">
    <property type="entry name" value="SNX4_BAR"/>
</dbReference>
<dbReference type="EMBL" id="JAODUO010000554">
    <property type="protein sequence ID" value="KAK2178205.1"/>
    <property type="molecule type" value="Genomic_DNA"/>
</dbReference>
<evidence type="ECO:0000259" key="4">
    <source>
        <dbReference type="PROSITE" id="PS50195"/>
    </source>
</evidence>
<dbReference type="InterPro" id="IPR034902">
    <property type="entry name" value="PX_SNX4"/>
</dbReference>
<dbReference type="CDD" id="cd06864">
    <property type="entry name" value="PX_SNX4"/>
    <property type="match status" value="1"/>
</dbReference>
<dbReference type="Gene3D" id="1.20.1270.60">
    <property type="entry name" value="Arfaptin homology (AH) domain/BAR domain"/>
    <property type="match status" value="1"/>
</dbReference>
<evidence type="ECO:0000256" key="3">
    <source>
        <dbReference type="SAM" id="MobiDB-lite"/>
    </source>
</evidence>
<name>A0AAD9KVN6_RIDPI</name>
<dbReference type="GO" id="GO:0031201">
    <property type="term" value="C:SNARE complex"/>
    <property type="evidence" value="ECO:0007669"/>
    <property type="project" value="TreeGrafter"/>
</dbReference>
<dbReference type="GO" id="GO:2000786">
    <property type="term" value="P:positive regulation of autophagosome assembly"/>
    <property type="evidence" value="ECO:0007669"/>
    <property type="project" value="TreeGrafter"/>
</dbReference>
<dbReference type="InterPro" id="IPR036871">
    <property type="entry name" value="PX_dom_sf"/>
</dbReference>
<dbReference type="Proteomes" id="UP001209878">
    <property type="component" value="Unassembled WGS sequence"/>
</dbReference>
<keyword evidence="2" id="KW-0175">Coiled coil</keyword>
<feature type="region of interest" description="Disordered" evidence="3">
    <location>
        <begin position="1"/>
        <end position="24"/>
    </location>
</feature>
<dbReference type="GO" id="GO:0032266">
    <property type="term" value="F:phosphatidylinositol-3-phosphate binding"/>
    <property type="evidence" value="ECO:0007669"/>
    <property type="project" value="TreeGrafter"/>
</dbReference>
<sequence>MADEEIVDYSPELNQNSAESISENELTQKRDHLLQWMEVSVSEPEKRTGTSSVAMQDTYTVYLVETKVTDREMPGYGDPPSSLWRRYNEFELLRTYLEVMYPATVVPPLPEKRVSHAWHKLPTDRFDPDFIERRRIGLENFLLRVASHSTLSKDKIFHGFLKQDDDWTKTVYSTDFQSKADWKLKALSASFRLKKPDRRFEEVKTYSNELQTHINNILKIRTKLVERMYGIHKIHNNYGRVFSEWSAIEKEMADSLQTAGHYMDVYASSIDSLLEEEEQFADQLKEYYGFGDSLRNVCRKQELLQLDLEKVEDDLASKTAYREQQVQGKTAGFSLSGMKTKLFGQDTPDQRDQKIKQLDEQIKDAEEQLKTATTEAQDFVTLALRDIDRFKRQKAKDMKDIFTNYAIMQIDRCKKGIAVWQNARDVAFAKL</sequence>
<dbReference type="SMART" id="SM00312">
    <property type="entry name" value="PX"/>
    <property type="match status" value="1"/>
</dbReference>
<dbReference type="Gene3D" id="3.30.1520.10">
    <property type="entry name" value="Phox-like domain"/>
    <property type="match status" value="1"/>
</dbReference>